<dbReference type="SUPFAM" id="SSF56672">
    <property type="entry name" value="DNA/RNA polymerases"/>
    <property type="match status" value="1"/>
</dbReference>
<dbReference type="InterPro" id="IPR043502">
    <property type="entry name" value="DNA/RNA_pol_sf"/>
</dbReference>
<protein>
    <recommendedName>
        <fullName evidence="2">Reverse transcriptase</fullName>
    </recommendedName>
</protein>
<sequence length="150" mass="17373">MKVERMEFSDDKVVELIPSNSNRTTRIGSQLPSDMEMMLIDFLRENVDMFTWTTSDFQGINPKIIEHKLNMDPNVKSIRQKRRNFSLKNASATYQRLVNPMFKEFIHNTVEVRSGKFLGYLVTQKGIKANPAKSEAILQMPTLNSMEDIQ</sequence>
<accession>A0AAW2L3F7</accession>
<evidence type="ECO:0008006" key="2">
    <source>
        <dbReference type="Google" id="ProtNLM"/>
    </source>
</evidence>
<gene>
    <name evidence="1" type="ORF">Sradi_5693000</name>
</gene>
<evidence type="ECO:0000313" key="1">
    <source>
        <dbReference type="EMBL" id="KAL0312937.1"/>
    </source>
</evidence>
<reference evidence="1" key="2">
    <citation type="journal article" date="2024" name="Plant">
        <title>Genomic evolution and insights into agronomic trait innovations of Sesamum species.</title>
        <authorList>
            <person name="Miao H."/>
            <person name="Wang L."/>
            <person name="Qu L."/>
            <person name="Liu H."/>
            <person name="Sun Y."/>
            <person name="Le M."/>
            <person name="Wang Q."/>
            <person name="Wei S."/>
            <person name="Zheng Y."/>
            <person name="Lin W."/>
            <person name="Duan Y."/>
            <person name="Cao H."/>
            <person name="Xiong S."/>
            <person name="Wang X."/>
            <person name="Wei L."/>
            <person name="Li C."/>
            <person name="Ma Q."/>
            <person name="Ju M."/>
            <person name="Zhao R."/>
            <person name="Li G."/>
            <person name="Mu C."/>
            <person name="Tian Q."/>
            <person name="Mei H."/>
            <person name="Zhang T."/>
            <person name="Gao T."/>
            <person name="Zhang H."/>
        </authorList>
    </citation>
    <scope>NUCLEOTIDE SEQUENCE</scope>
    <source>
        <strain evidence="1">G02</strain>
    </source>
</reference>
<organism evidence="1">
    <name type="scientific">Sesamum radiatum</name>
    <name type="common">Black benniseed</name>
    <dbReference type="NCBI Taxonomy" id="300843"/>
    <lineage>
        <taxon>Eukaryota</taxon>
        <taxon>Viridiplantae</taxon>
        <taxon>Streptophyta</taxon>
        <taxon>Embryophyta</taxon>
        <taxon>Tracheophyta</taxon>
        <taxon>Spermatophyta</taxon>
        <taxon>Magnoliopsida</taxon>
        <taxon>eudicotyledons</taxon>
        <taxon>Gunneridae</taxon>
        <taxon>Pentapetalae</taxon>
        <taxon>asterids</taxon>
        <taxon>lamiids</taxon>
        <taxon>Lamiales</taxon>
        <taxon>Pedaliaceae</taxon>
        <taxon>Sesamum</taxon>
    </lineage>
</organism>
<name>A0AAW2L3F7_SESRA</name>
<proteinExistence type="predicted"/>
<dbReference type="EMBL" id="JACGWJ010000026">
    <property type="protein sequence ID" value="KAL0312937.1"/>
    <property type="molecule type" value="Genomic_DNA"/>
</dbReference>
<reference evidence="1" key="1">
    <citation type="submission" date="2020-06" db="EMBL/GenBank/DDBJ databases">
        <authorList>
            <person name="Li T."/>
            <person name="Hu X."/>
            <person name="Zhang T."/>
            <person name="Song X."/>
            <person name="Zhang H."/>
            <person name="Dai N."/>
            <person name="Sheng W."/>
            <person name="Hou X."/>
            <person name="Wei L."/>
        </authorList>
    </citation>
    <scope>NUCLEOTIDE SEQUENCE</scope>
    <source>
        <strain evidence="1">G02</strain>
        <tissue evidence="1">Leaf</tissue>
    </source>
</reference>
<comment type="caution">
    <text evidence="1">The sequence shown here is derived from an EMBL/GenBank/DDBJ whole genome shotgun (WGS) entry which is preliminary data.</text>
</comment>
<dbReference type="AlphaFoldDB" id="A0AAW2L3F7"/>